<name>A0AA40C7B2_9PEZI</name>
<accession>A0AA40C7B2</accession>
<evidence type="ECO:0000313" key="4">
    <source>
        <dbReference type="Proteomes" id="UP001175000"/>
    </source>
</evidence>
<dbReference type="Proteomes" id="UP001175000">
    <property type="component" value="Unassembled WGS sequence"/>
</dbReference>
<feature type="signal peptide" evidence="2">
    <location>
        <begin position="1"/>
        <end position="18"/>
    </location>
</feature>
<evidence type="ECO:0000256" key="2">
    <source>
        <dbReference type="SAM" id="SignalP"/>
    </source>
</evidence>
<proteinExistence type="predicted"/>
<evidence type="ECO:0000256" key="1">
    <source>
        <dbReference type="SAM" id="MobiDB-lite"/>
    </source>
</evidence>
<feature type="compositionally biased region" description="Gly residues" evidence="1">
    <location>
        <begin position="25"/>
        <end position="34"/>
    </location>
</feature>
<gene>
    <name evidence="3" type="ORF">B0T14DRAFT_580152</name>
</gene>
<feature type="compositionally biased region" description="Low complexity" evidence="1">
    <location>
        <begin position="135"/>
        <end position="150"/>
    </location>
</feature>
<comment type="caution">
    <text evidence="3">The sequence shown here is derived from an EMBL/GenBank/DDBJ whole genome shotgun (WGS) entry which is preliminary data.</text>
</comment>
<feature type="compositionally biased region" description="Low complexity" evidence="1">
    <location>
        <begin position="159"/>
        <end position="179"/>
    </location>
</feature>
<reference evidence="3" key="1">
    <citation type="submission" date="2023-06" db="EMBL/GenBank/DDBJ databases">
        <title>Genome-scale phylogeny and comparative genomics of the fungal order Sordariales.</title>
        <authorList>
            <consortium name="Lawrence Berkeley National Laboratory"/>
            <person name="Hensen N."/>
            <person name="Bonometti L."/>
            <person name="Westerberg I."/>
            <person name="Brannstrom I.O."/>
            <person name="Guillou S."/>
            <person name="Cros-Aarteil S."/>
            <person name="Calhoun S."/>
            <person name="Haridas S."/>
            <person name="Kuo A."/>
            <person name="Mondo S."/>
            <person name="Pangilinan J."/>
            <person name="Riley R."/>
            <person name="Labutti K."/>
            <person name="Andreopoulos B."/>
            <person name="Lipzen A."/>
            <person name="Chen C."/>
            <person name="Yanf M."/>
            <person name="Daum C."/>
            <person name="Ng V."/>
            <person name="Clum A."/>
            <person name="Steindorff A."/>
            <person name="Ohm R."/>
            <person name="Martin F."/>
            <person name="Silar P."/>
            <person name="Natvig D."/>
            <person name="Lalanne C."/>
            <person name="Gautier V."/>
            <person name="Ament-Velasquez S.L."/>
            <person name="Kruys A."/>
            <person name="Hutchinson M.I."/>
            <person name="Powell A.J."/>
            <person name="Barry K."/>
            <person name="Miller A.N."/>
            <person name="Grigoriev I.V."/>
            <person name="Debuchy R."/>
            <person name="Gladieux P."/>
            <person name="Thoren M.H."/>
            <person name="Johannesson H."/>
        </authorList>
    </citation>
    <scope>NUCLEOTIDE SEQUENCE</scope>
    <source>
        <strain evidence="3">CBS 606.72</strain>
    </source>
</reference>
<feature type="region of interest" description="Disordered" evidence="1">
    <location>
        <begin position="135"/>
        <end position="217"/>
    </location>
</feature>
<keyword evidence="2" id="KW-0732">Signal</keyword>
<feature type="chain" id="PRO_5041431299" evidence="2">
    <location>
        <begin position="19"/>
        <end position="243"/>
    </location>
</feature>
<dbReference type="EMBL" id="JAULSU010000002">
    <property type="protein sequence ID" value="KAK0627862.1"/>
    <property type="molecule type" value="Genomic_DNA"/>
</dbReference>
<keyword evidence="4" id="KW-1185">Reference proteome</keyword>
<evidence type="ECO:0000313" key="3">
    <source>
        <dbReference type="EMBL" id="KAK0627862.1"/>
    </source>
</evidence>
<sequence>MVHASFIFLAALAPLALADSPEAGWGPGGGGHGPPRGPGGPPPWAPGRPGGPWQTAAPNQAPQDLGCTARPACDSASAAARSCEGRAAATGGAVYNDCLCQAGPSAAIRDCYVGCFGSGGPQWLAQCVAATAPATTRATASGTGSVSRTGTGTGGGGPASTTRPSGSGPAPTGTGASGTRTGGPGPSGNGTVPSRTSGLGGSGGPSLPPTATPVRSGASSQIIGGIVTSVVGFVLAAQLALMW</sequence>
<feature type="compositionally biased region" description="Pro residues" evidence="1">
    <location>
        <begin position="35"/>
        <end position="46"/>
    </location>
</feature>
<feature type="region of interest" description="Disordered" evidence="1">
    <location>
        <begin position="23"/>
        <end position="63"/>
    </location>
</feature>
<dbReference type="AlphaFoldDB" id="A0AA40C7B2"/>
<protein>
    <submittedName>
        <fullName evidence="3">Uncharacterized protein</fullName>
    </submittedName>
</protein>
<organism evidence="3 4">
    <name type="scientific">Immersiella caudata</name>
    <dbReference type="NCBI Taxonomy" id="314043"/>
    <lineage>
        <taxon>Eukaryota</taxon>
        <taxon>Fungi</taxon>
        <taxon>Dikarya</taxon>
        <taxon>Ascomycota</taxon>
        <taxon>Pezizomycotina</taxon>
        <taxon>Sordariomycetes</taxon>
        <taxon>Sordariomycetidae</taxon>
        <taxon>Sordariales</taxon>
        <taxon>Lasiosphaeriaceae</taxon>
        <taxon>Immersiella</taxon>
    </lineage>
</organism>